<evidence type="ECO:0000256" key="6">
    <source>
        <dbReference type="ARBA" id="ARBA00022840"/>
    </source>
</evidence>
<dbReference type="PROSITE" id="PS50011">
    <property type="entry name" value="PROTEIN_KINASE_DOM"/>
    <property type="match status" value="1"/>
</dbReference>
<dbReference type="PANTHER" id="PTHR24351">
    <property type="entry name" value="RIBOSOMAL PROTEIN S6 KINASE"/>
    <property type="match status" value="1"/>
</dbReference>
<dbReference type="SMART" id="SM00220">
    <property type="entry name" value="S_TKc"/>
    <property type="match status" value="1"/>
</dbReference>
<keyword evidence="6" id="KW-0067">ATP-binding</keyword>
<evidence type="ECO:0000256" key="1">
    <source>
        <dbReference type="ARBA" id="ARBA00022527"/>
    </source>
</evidence>
<evidence type="ECO:0000313" key="10">
    <source>
        <dbReference type="Proteomes" id="UP000028990"/>
    </source>
</evidence>
<feature type="domain" description="AGC-kinase C-terminal" evidence="8">
    <location>
        <begin position="187"/>
        <end position="241"/>
    </location>
</feature>
<dbReference type="SMART" id="SM00133">
    <property type="entry name" value="S_TK_X"/>
    <property type="match status" value="1"/>
</dbReference>
<accession>A0A091DPV6</accession>
<keyword evidence="2" id="KW-0597">Phosphoprotein</keyword>
<dbReference type="SUPFAM" id="SSF56112">
    <property type="entry name" value="Protein kinase-like (PK-like)"/>
    <property type="match status" value="1"/>
</dbReference>
<feature type="domain" description="Protein kinase" evidence="7">
    <location>
        <begin position="1"/>
        <end position="186"/>
    </location>
</feature>
<evidence type="ECO:0000256" key="5">
    <source>
        <dbReference type="ARBA" id="ARBA00022777"/>
    </source>
</evidence>
<evidence type="ECO:0000256" key="3">
    <source>
        <dbReference type="ARBA" id="ARBA00022679"/>
    </source>
</evidence>
<evidence type="ECO:0000259" key="7">
    <source>
        <dbReference type="PROSITE" id="PS50011"/>
    </source>
</evidence>
<organism evidence="9 10">
    <name type="scientific">Fukomys damarensis</name>
    <name type="common">Damaraland mole rat</name>
    <name type="synonym">Cryptomys damarensis</name>
    <dbReference type="NCBI Taxonomy" id="885580"/>
    <lineage>
        <taxon>Eukaryota</taxon>
        <taxon>Metazoa</taxon>
        <taxon>Chordata</taxon>
        <taxon>Craniata</taxon>
        <taxon>Vertebrata</taxon>
        <taxon>Euteleostomi</taxon>
        <taxon>Mammalia</taxon>
        <taxon>Eutheria</taxon>
        <taxon>Euarchontoglires</taxon>
        <taxon>Glires</taxon>
        <taxon>Rodentia</taxon>
        <taxon>Hystricomorpha</taxon>
        <taxon>Bathyergidae</taxon>
        <taxon>Fukomys</taxon>
    </lineage>
</organism>
<evidence type="ECO:0000259" key="8">
    <source>
        <dbReference type="PROSITE" id="PS51285"/>
    </source>
</evidence>
<dbReference type="InterPro" id="IPR011009">
    <property type="entry name" value="Kinase-like_dom_sf"/>
</dbReference>
<dbReference type="EMBL" id="KN122191">
    <property type="protein sequence ID" value="KFO32280.1"/>
    <property type="molecule type" value="Genomic_DNA"/>
</dbReference>
<gene>
    <name evidence="9" type="ORF">H920_06383</name>
</gene>
<sequence>MVEIYCFICRNRILPEERARFYSAEISLAFNYLHQRGILYRNLKSDNLLLDSEEHIKLTDYCICKEGLQLGDTTSTFCGTPSYLAPEIIRGEDYGFGVDWGTLGVLMFEMIVGESPFHLVESSDNPYENSIDYLLQVILERDIFIPHCLSLKAARVLYSFLNRDPKEQLGCQPRRGFADVQMHPFFRNVNWEMMEQKEVVPPFRPDISGGFGLDNFDAQFTNEPVWLTPVDNDIARKIDGY</sequence>
<keyword evidence="10" id="KW-1185">Reference proteome</keyword>
<protein>
    <submittedName>
        <fullName evidence="9">Protein kinase C iota type</fullName>
    </submittedName>
</protein>
<keyword evidence="4" id="KW-0547">Nucleotide-binding</keyword>
<name>A0A091DPV6_FUKDA</name>
<dbReference type="GO" id="GO:0004674">
    <property type="term" value="F:protein serine/threonine kinase activity"/>
    <property type="evidence" value="ECO:0007669"/>
    <property type="project" value="UniProtKB-KW"/>
</dbReference>
<dbReference type="Gene3D" id="3.30.200.20">
    <property type="entry name" value="Phosphorylase Kinase, domain 1"/>
    <property type="match status" value="1"/>
</dbReference>
<dbReference type="Proteomes" id="UP000028990">
    <property type="component" value="Unassembled WGS sequence"/>
</dbReference>
<dbReference type="Pfam" id="PF00069">
    <property type="entry name" value="Pkinase"/>
    <property type="match status" value="1"/>
</dbReference>
<evidence type="ECO:0000313" key="9">
    <source>
        <dbReference type="EMBL" id="KFO32280.1"/>
    </source>
</evidence>
<keyword evidence="5 9" id="KW-0418">Kinase</keyword>
<dbReference type="InterPro" id="IPR000719">
    <property type="entry name" value="Prot_kinase_dom"/>
</dbReference>
<dbReference type="GO" id="GO:0005524">
    <property type="term" value="F:ATP binding"/>
    <property type="evidence" value="ECO:0007669"/>
    <property type="project" value="UniProtKB-KW"/>
</dbReference>
<dbReference type="FunFam" id="1.10.510.10:FF:000048">
    <property type="entry name" value="Protein kinase C"/>
    <property type="match status" value="1"/>
</dbReference>
<dbReference type="AlphaFoldDB" id="A0A091DPV6"/>
<dbReference type="InterPro" id="IPR000961">
    <property type="entry name" value="AGC-kinase_C"/>
</dbReference>
<keyword evidence="1" id="KW-0723">Serine/threonine-protein kinase</keyword>
<proteinExistence type="predicted"/>
<reference evidence="9 10" key="1">
    <citation type="submission" date="2013-11" db="EMBL/GenBank/DDBJ databases">
        <title>The Damaraland mole rat (Fukomys damarensis) genome and evolution of African mole rats.</title>
        <authorList>
            <person name="Gladyshev V.N."/>
            <person name="Fang X."/>
        </authorList>
    </citation>
    <scope>NUCLEOTIDE SEQUENCE [LARGE SCALE GENOMIC DNA]</scope>
    <source>
        <tissue evidence="9">Liver</tissue>
    </source>
</reference>
<keyword evidence="3" id="KW-0808">Transferase</keyword>
<dbReference type="Gene3D" id="1.10.510.10">
    <property type="entry name" value="Transferase(Phosphotransferase) domain 1"/>
    <property type="match status" value="1"/>
</dbReference>
<dbReference type="PROSITE" id="PS51285">
    <property type="entry name" value="AGC_KINASE_CTER"/>
    <property type="match status" value="1"/>
</dbReference>
<evidence type="ECO:0000256" key="2">
    <source>
        <dbReference type="ARBA" id="ARBA00022553"/>
    </source>
</evidence>
<evidence type="ECO:0000256" key="4">
    <source>
        <dbReference type="ARBA" id="ARBA00022741"/>
    </source>
</evidence>